<dbReference type="PROSITE" id="PS00165">
    <property type="entry name" value="DEHYDRATASE_SER_THR"/>
    <property type="match status" value="1"/>
</dbReference>
<evidence type="ECO:0000313" key="16">
    <source>
        <dbReference type="EMBL" id="KAB1649678.1"/>
    </source>
</evidence>
<dbReference type="SUPFAM" id="SSF53686">
    <property type="entry name" value="Tryptophan synthase beta subunit-like PLP-dependent enzymes"/>
    <property type="match status" value="1"/>
</dbReference>
<dbReference type="Gene3D" id="3.40.50.1100">
    <property type="match status" value="2"/>
</dbReference>
<comment type="function">
    <text evidence="13">Catalyzes the anaerobic formation of alpha-ketobutyrate and ammonia from threonine in a two-step reaction. The first step involved a dehydration of threonine and a production of enamine intermediates (aminocrotonate), which tautomerizes to its imine form (iminobutyrate). Both intermediates are unstable and short-lived. The second step is the nonenzymatic hydrolysis of the enamine/imine intermediates to form 2-ketobutyrate and free ammonia. In the low water environment of the cell, the second step is accelerated by RidA.</text>
</comment>
<dbReference type="AlphaFoldDB" id="A0A6H9WNL3"/>
<keyword evidence="10" id="KW-0412">Isoleucine biosynthesis</keyword>
<dbReference type="Pfam" id="PF01842">
    <property type="entry name" value="ACT"/>
    <property type="match status" value="1"/>
</dbReference>
<evidence type="ECO:0000256" key="9">
    <source>
        <dbReference type="ARBA" id="ARBA00022533"/>
    </source>
</evidence>
<dbReference type="FunFam" id="3.40.50.1100:FF:000005">
    <property type="entry name" value="Threonine dehydratase catabolic"/>
    <property type="match status" value="1"/>
</dbReference>
<evidence type="ECO:0000256" key="1">
    <source>
        <dbReference type="ARBA" id="ARBA00001274"/>
    </source>
</evidence>
<comment type="catalytic activity">
    <reaction evidence="1">
        <text>L-threonine = 2-oxobutanoate + NH4(+)</text>
        <dbReference type="Rhea" id="RHEA:22108"/>
        <dbReference type="ChEBI" id="CHEBI:16763"/>
        <dbReference type="ChEBI" id="CHEBI:28938"/>
        <dbReference type="ChEBI" id="CHEBI:57926"/>
        <dbReference type="EC" id="4.3.1.19"/>
    </reaction>
</comment>
<accession>A0A6H9WNL3</accession>
<evidence type="ECO:0000256" key="13">
    <source>
        <dbReference type="ARBA" id="ARBA00025527"/>
    </source>
</evidence>
<dbReference type="InterPro" id="IPR050147">
    <property type="entry name" value="Ser/Thr_Dehydratase"/>
</dbReference>
<dbReference type="EC" id="4.3.1.19" evidence="7"/>
<evidence type="ECO:0000256" key="11">
    <source>
        <dbReference type="ARBA" id="ARBA00022898"/>
    </source>
</evidence>
<comment type="pathway">
    <text evidence="3">Amino-acid biosynthesis; L-isoleucine biosynthesis; 2-oxobutanoate from L-threonine: step 1/1.</text>
</comment>
<dbReference type="InterPro" id="IPR036052">
    <property type="entry name" value="TrpB-like_PALP_sf"/>
</dbReference>
<evidence type="ECO:0000256" key="7">
    <source>
        <dbReference type="ARBA" id="ARBA00012096"/>
    </source>
</evidence>
<keyword evidence="10" id="KW-0100">Branched-chain amino acid biosynthesis</keyword>
<dbReference type="Proteomes" id="UP000431744">
    <property type="component" value="Unassembled WGS sequence"/>
</dbReference>
<evidence type="ECO:0000256" key="6">
    <source>
        <dbReference type="ARBA" id="ARBA00011447"/>
    </source>
</evidence>
<dbReference type="RefSeq" id="WP_158028266.1">
    <property type="nucleotide sequence ID" value="NZ_BMHG01000001.1"/>
</dbReference>
<keyword evidence="11" id="KW-0663">Pyridoxal phosphate</keyword>
<comment type="pathway">
    <text evidence="4">Amino-acid degradation; L-threonine degradation via propanoate pathway; propanoate from L-threonine: step 1/4.</text>
</comment>
<dbReference type="InterPro" id="IPR045865">
    <property type="entry name" value="ACT-like_dom_sf"/>
</dbReference>
<dbReference type="InterPro" id="IPR000634">
    <property type="entry name" value="Ser/Thr_deHydtase_PyrdxlP-BS"/>
</dbReference>
<proteinExistence type="inferred from homology"/>
<dbReference type="GO" id="GO:0006567">
    <property type="term" value="P:L-threonine catabolic process"/>
    <property type="evidence" value="ECO:0007669"/>
    <property type="project" value="InterPro"/>
</dbReference>
<dbReference type="OrthoDB" id="9811476at2"/>
<protein>
    <recommendedName>
        <fullName evidence="8">L-threonine dehydratase catabolic TdcB</fullName>
        <ecNumber evidence="7">4.3.1.19</ecNumber>
    </recommendedName>
    <alternativeName>
        <fullName evidence="14">Threonine deaminase</fullName>
    </alternativeName>
</protein>
<dbReference type="EMBL" id="WBJY01000001">
    <property type="protein sequence ID" value="KAB1649678.1"/>
    <property type="molecule type" value="Genomic_DNA"/>
</dbReference>
<evidence type="ECO:0000256" key="5">
    <source>
        <dbReference type="ARBA" id="ARBA00010869"/>
    </source>
</evidence>
<evidence type="ECO:0000259" key="15">
    <source>
        <dbReference type="PROSITE" id="PS51671"/>
    </source>
</evidence>
<dbReference type="PROSITE" id="PS51671">
    <property type="entry name" value="ACT"/>
    <property type="match status" value="1"/>
</dbReference>
<keyword evidence="12 16" id="KW-0456">Lyase</keyword>
<dbReference type="InterPro" id="IPR005789">
    <property type="entry name" value="Thr_deHydtase_catblc"/>
</dbReference>
<dbReference type="NCBIfam" id="TIGR01127">
    <property type="entry name" value="ilvA_1Cterm"/>
    <property type="match status" value="1"/>
</dbReference>
<keyword evidence="10" id="KW-0028">Amino-acid biosynthesis</keyword>
<dbReference type="CDD" id="cd01562">
    <property type="entry name" value="Thr-dehyd"/>
    <property type="match status" value="1"/>
</dbReference>
<evidence type="ECO:0000256" key="3">
    <source>
        <dbReference type="ARBA" id="ARBA00004810"/>
    </source>
</evidence>
<comment type="caution">
    <text evidence="16">The sequence shown here is derived from an EMBL/GenBank/DDBJ whole genome shotgun (WGS) entry which is preliminary data.</text>
</comment>
<sequence length="420" mass="44618">MTEPPTAALPTLATLEAAREIVRKVITPTPVDSARFLEARLGAPVMLKCENMQRTGSYKIRGATYRLSQLTEAQRANGVVAASAGNHAQGVAYAARELGIAARIFMPVTVPLPKLEATQNYGAEIELIGDNVADALEAATAYAAEMGAELIHPYDHPDIITGQATLGLDVLDQVPDADLIVVPIGGGGLISGVAAAVRARREEGGGRDVRVIGVQAEHSAPFPPSLSAGRRIPVNARPTIADGIAVATPGELTFEYVRELVDDVVTVTEDDIARAILLLIERAKLVVEPAGATPVAAILAGKIPTIGTTVPVLTGGNIDPLMLEKVIAYGLTASDRYLKMVISLTDVPGELARISGILAEVNANVIEVLHTRHNKGLQITHVELEMSVETRGSEHVQRVLEALRRAGYRPRVRRDEVFTP</sequence>
<dbReference type="Pfam" id="PF00291">
    <property type="entry name" value="PALP"/>
    <property type="match status" value="1"/>
</dbReference>
<evidence type="ECO:0000256" key="4">
    <source>
        <dbReference type="ARBA" id="ARBA00004958"/>
    </source>
</evidence>
<dbReference type="GO" id="GO:0030170">
    <property type="term" value="F:pyridoxal phosphate binding"/>
    <property type="evidence" value="ECO:0007669"/>
    <property type="project" value="InterPro"/>
</dbReference>
<organism evidence="16 17">
    <name type="scientific">Pseudoclavibacter endophyticus</name>
    <dbReference type="NCBI Taxonomy" id="1778590"/>
    <lineage>
        <taxon>Bacteria</taxon>
        <taxon>Bacillati</taxon>
        <taxon>Actinomycetota</taxon>
        <taxon>Actinomycetes</taxon>
        <taxon>Micrococcales</taxon>
        <taxon>Microbacteriaceae</taxon>
        <taxon>Pseudoclavibacter</taxon>
    </lineage>
</organism>
<dbReference type="PANTHER" id="PTHR48078:SF6">
    <property type="entry name" value="L-THREONINE DEHYDRATASE CATABOLIC TDCB"/>
    <property type="match status" value="1"/>
</dbReference>
<name>A0A6H9WNL3_9MICO</name>
<reference evidence="16 17" key="1">
    <citation type="submission" date="2019-09" db="EMBL/GenBank/DDBJ databases">
        <title>Phylogeny of genus Pseudoclavibacter and closely related genus.</title>
        <authorList>
            <person name="Li Y."/>
        </authorList>
    </citation>
    <scope>NUCLEOTIDE SEQUENCE [LARGE SCALE GENOMIC DNA]</scope>
    <source>
        <strain evidence="16 17">EGI 60007</strain>
    </source>
</reference>
<comment type="cofactor">
    <cofactor evidence="2">
        <name>pyridoxal 5'-phosphate</name>
        <dbReference type="ChEBI" id="CHEBI:597326"/>
    </cofactor>
</comment>
<dbReference type="InterPro" id="IPR001926">
    <property type="entry name" value="TrpB-like_PALP"/>
</dbReference>
<evidence type="ECO:0000313" key="17">
    <source>
        <dbReference type="Proteomes" id="UP000431744"/>
    </source>
</evidence>
<dbReference type="SUPFAM" id="SSF55021">
    <property type="entry name" value="ACT-like"/>
    <property type="match status" value="1"/>
</dbReference>
<dbReference type="InterPro" id="IPR002912">
    <property type="entry name" value="ACT_dom"/>
</dbReference>
<gene>
    <name evidence="16" type="ORF">F8O04_05410</name>
</gene>
<dbReference type="GO" id="GO:0003941">
    <property type="term" value="F:L-serine ammonia-lyase activity"/>
    <property type="evidence" value="ECO:0007669"/>
    <property type="project" value="TreeGrafter"/>
</dbReference>
<dbReference type="CDD" id="cd04886">
    <property type="entry name" value="ACT_ThrD-II-like"/>
    <property type="match status" value="1"/>
</dbReference>
<comment type="subunit">
    <text evidence="6">In the native structure, TdcB is in a dimeric form, whereas in the TdcB-AMP complex, it exists in a tetrameric form (dimer of dimers).</text>
</comment>
<dbReference type="FunFam" id="3.40.50.1100:FF:000007">
    <property type="entry name" value="L-threonine dehydratase catabolic TdcB"/>
    <property type="match status" value="1"/>
</dbReference>
<dbReference type="GO" id="GO:0009097">
    <property type="term" value="P:isoleucine biosynthetic process"/>
    <property type="evidence" value="ECO:0007669"/>
    <property type="project" value="UniProtKB-UniPathway"/>
</dbReference>
<feature type="domain" description="ACT" evidence="15">
    <location>
        <begin position="339"/>
        <end position="420"/>
    </location>
</feature>
<comment type="similarity">
    <text evidence="5">Belongs to the serine/threonine dehydratase family.</text>
</comment>
<evidence type="ECO:0000256" key="8">
    <source>
        <dbReference type="ARBA" id="ARBA00022248"/>
    </source>
</evidence>
<dbReference type="PANTHER" id="PTHR48078">
    <property type="entry name" value="THREONINE DEHYDRATASE, MITOCHONDRIAL-RELATED"/>
    <property type="match status" value="1"/>
</dbReference>
<dbReference type="UniPathway" id="UPA00047">
    <property type="reaction ID" value="UER00054"/>
</dbReference>
<dbReference type="Gene3D" id="3.30.70.260">
    <property type="match status" value="1"/>
</dbReference>
<evidence type="ECO:0000256" key="12">
    <source>
        <dbReference type="ARBA" id="ARBA00023239"/>
    </source>
</evidence>
<dbReference type="GO" id="GO:0004794">
    <property type="term" value="F:threonine deaminase activity"/>
    <property type="evidence" value="ECO:0007669"/>
    <property type="project" value="UniProtKB-EC"/>
</dbReference>
<evidence type="ECO:0000256" key="2">
    <source>
        <dbReference type="ARBA" id="ARBA00001933"/>
    </source>
</evidence>
<keyword evidence="17" id="KW-1185">Reference proteome</keyword>
<evidence type="ECO:0000256" key="14">
    <source>
        <dbReference type="ARBA" id="ARBA00031427"/>
    </source>
</evidence>
<evidence type="ECO:0000256" key="10">
    <source>
        <dbReference type="ARBA" id="ARBA00022624"/>
    </source>
</evidence>
<dbReference type="InterPro" id="IPR044561">
    <property type="entry name" value="ACT_ThrD-II-like"/>
</dbReference>
<dbReference type="GO" id="GO:0006565">
    <property type="term" value="P:L-serine catabolic process"/>
    <property type="evidence" value="ECO:0007669"/>
    <property type="project" value="TreeGrafter"/>
</dbReference>
<keyword evidence="9" id="KW-0021">Allosteric enzyme</keyword>